<dbReference type="InterPro" id="IPR013747">
    <property type="entry name" value="ACP_syn_III_C"/>
</dbReference>
<dbReference type="RefSeq" id="WP_118990110.1">
    <property type="nucleotide sequence ID" value="NZ_CP023434.1"/>
</dbReference>
<dbReference type="Gene3D" id="3.40.47.10">
    <property type="match status" value="1"/>
</dbReference>
<evidence type="ECO:0000313" key="5">
    <source>
        <dbReference type="EMBL" id="AXY25196.1"/>
    </source>
</evidence>
<feature type="domain" description="Beta-ketoacyl-[acyl-carrier-protein] synthase III N-terminal" evidence="4">
    <location>
        <begin position="108"/>
        <end position="171"/>
    </location>
</feature>
<protein>
    <submittedName>
        <fullName evidence="5">3-oxoacyl-ACP synthase</fullName>
    </submittedName>
</protein>
<evidence type="ECO:0000259" key="4">
    <source>
        <dbReference type="Pfam" id="PF08545"/>
    </source>
</evidence>
<dbReference type="EMBL" id="CP023434">
    <property type="protein sequence ID" value="AXY25196.1"/>
    <property type="molecule type" value="Genomic_DNA"/>
</dbReference>
<evidence type="ECO:0000313" key="6">
    <source>
        <dbReference type="Proteomes" id="UP000263232"/>
    </source>
</evidence>
<feature type="domain" description="Beta-ketoacyl-[acyl-carrier-protein] synthase III C-terminal" evidence="3">
    <location>
        <begin position="230"/>
        <end position="310"/>
    </location>
</feature>
<dbReference type="Proteomes" id="UP000263232">
    <property type="component" value="Chromosome"/>
</dbReference>
<keyword evidence="1" id="KW-0808">Transferase</keyword>
<dbReference type="GO" id="GO:0004315">
    <property type="term" value="F:3-oxoacyl-[acyl-carrier-protein] synthase activity"/>
    <property type="evidence" value="ECO:0007669"/>
    <property type="project" value="InterPro"/>
</dbReference>
<evidence type="ECO:0000256" key="2">
    <source>
        <dbReference type="ARBA" id="ARBA00023315"/>
    </source>
</evidence>
<proteinExistence type="predicted"/>
<keyword evidence="2" id="KW-0012">Acyltransferase</keyword>
<reference evidence="5 6" key="1">
    <citation type="submission" date="2017-09" db="EMBL/GenBank/DDBJ databases">
        <title>Complete genome sequence of Oxytococcus suis strain ZY16052.</title>
        <authorList>
            <person name="Li F."/>
        </authorList>
    </citation>
    <scope>NUCLEOTIDE SEQUENCE [LARGE SCALE GENOMIC DNA]</scope>
    <source>
        <strain evidence="5 6">ZY16052</strain>
    </source>
</reference>
<name>A0A347WJD9_9LACT</name>
<dbReference type="OrthoDB" id="9815506at2"/>
<dbReference type="InterPro" id="IPR013751">
    <property type="entry name" value="ACP_syn_III_N"/>
</dbReference>
<dbReference type="PANTHER" id="PTHR34069">
    <property type="entry name" value="3-OXOACYL-[ACYL-CARRIER-PROTEIN] SYNTHASE 3"/>
    <property type="match status" value="1"/>
</dbReference>
<dbReference type="PANTHER" id="PTHR34069:SF2">
    <property type="entry name" value="BETA-KETOACYL-[ACYL-CARRIER-PROTEIN] SYNTHASE III"/>
    <property type="match status" value="1"/>
</dbReference>
<dbReference type="NCBIfam" id="NF006829">
    <property type="entry name" value="PRK09352.1"/>
    <property type="match status" value="1"/>
</dbReference>
<dbReference type="GO" id="GO:0006633">
    <property type="term" value="P:fatty acid biosynthetic process"/>
    <property type="evidence" value="ECO:0007669"/>
    <property type="project" value="InterPro"/>
</dbReference>
<dbReference type="CDD" id="cd00830">
    <property type="entry name" value="KAS_III"/>
    <property type="match status" value="1"/>
</dbReference>
<gene>
    <name evidence="5" type="ORF">CL176_03650</name>
</gene>
<organism evidence="5 6">
    <name type="scientific">Suicoccus acidiformans</name>
    <dbReference type="NCBI Taxonomy" id="2036206"/>
    <lineage>
        <taxon>Bacteria</taxon>
        <taxon>Bacillati</taxon>
        <taxon>Bacillota</taxon>
        <taxon>Bacilli</taxon>
        <taxon>Lactobacillales</taxon>
        <taxon>Aerococcaceae</taxon>
        <taxon>Suicoccus</taxon>
    </lineage>
</organism>
<dbReference type="Pfam" id="PF08545">
    <property type="entry name" value="ACP_syn_III"/>
    <property type="match status" value="1"/>
</dbReference>
<accession>A0A347WJD9</accession>
<dbReference type="SUPFAM" id="SSF53901">
    <property type="entry name" value="Thiolase-like"/>
    <property type="match status" value="1"/>
</dbReference>
<dbReference type="Pfam" id="PF08541">
    <property type="entry name" value="ACP_syn_III_C"/>
    <property type="match status" value="1"/>
</dbReference>
<sequence length="314" mass="34344">MSRIIATGRYLPGKPIDNETFIKQTGIESSDEWIQQRSGISKRYFAREDETLADIATQAAIRALASLAEDIPKQIRRIIVATMSSLGQTPTIANQVQAKLGLEGAWCFDVSGACSGFAMAYDIAVRLAQGETEGYTLVIGAEKMSQILNFADRSTSFLFGDGAGAVVLKHGGFETLNYESEFHSMPDTSNSLLVQSQEAHAMTLAMDGREVFNFVYKTAIPSLVDFLKRTGDFDYLLCHQANRRFLELIERKGKIHSEQIPQNIHEVANISAASIPILLDSLVEGGQISLDGTQEVVLFGFGAGLSWGMVHTII</sequence>
<dbReference type="KEGG" id="abae:CL176_03650"/>
<evidence type="ECO:0000259" key="3">
    <source>
        <dbReference type="Pfam" id="PF08541"/>
    </source>
</evidence>
<dbReference type="AlphaFoldDB" id="A0A347WJD9"/>
<dbReference type="GO" id="GO:0044550">
    <property type="term" value="P:secondary metabolite biosynthetic process"/>
    <property type="evidence" value="ECO:0007669"/>
    <property type="project" value="TreeGrafter"/>
</dbReference>
<keyword evidence="6" id="KW-1185">Reference proteome</keyword>
<dbReference type="InterPro" id="IPR016039">
    <property type="entry name" value="Thiolase-like"/>
</dbReference>
<evidence type="ECO:0000256" key="1">
    <source>
        <dbReference type="ARBA" id="ARBA00022679"/>
    </source>
</evidence>